<dbReference type="GO" id="GO:0005524">
    <property type="term" value="F:ATP binding"/>
    <property type="evidence" value="ECO:0007669"/>
    <property type="project" value="UniProtKB-KW"/>
</dbReference>
<evidence type="ECO:0000256" key="3">
    <source>
        <dbReference type="ARBA" id="ARBA00022475"/>
    </source>
</evidence>
<accession>A0A9X2HFB4</accession>
<dbReference type="InterPro" id="IPR011527">
    <property type="entry name" value="ABC1_TM_dom"/>
</dbReference>
<dbReference type="GO" id="GO:0016887">
    <property type="term" value="F:ATP hydrolysis activity"/>
    <property type="evidence" value="ECO:0007669"/>
    <property type="project" value="InterPro"/>
</dbReference>
<dbReference type="SMART" id="SM00382">
    <property type="entry name" value="AAA"/>
    <property type="match status" value="1"/>
</dbReference>
<dbReference type="GO" id="GO:0005886">
    <property type="term" value="C:plasma membrane"/>
    <property type="evidence" value="ECO:0007669"/>
    <property type="project" value="UniProtKB-SubCell"/>
</dbReference>
<dbReference type="PROSITE" id="PS50929">
    <property type="entry name" value="ABC_TM1F"/>
    <property type="match status" value="1"/>
</dbReference>
<comment type="subcellular location">
    <subcellularLocation>
        <location evidence="1">Cell inner membrane</location>
        <topology evidence="1">Multi-pass membrane protein</topology>
    </subcellularLocation>
</comment>
<keyword evidence="5 12" id="KW-0812">Transmembrane</keyword>
<dbReference type="Pfam" id="PF00005">
    <property type="entry name" value="ABC_tran"/>
    <property type="match status" value="1"/>
</dbReference>
<keyword evidence="8 12" id="KW-1133">Transmembrane helix</keyword>
<evidence type="ECO:0000256" key="6">
    <source>
        <dbReference type="ARBA" id="ARBA00022741"/>
    </source>
</evidence>
<organism evidence="15 16">
    <name type="scientific">Rothia santali</name>
    <dbReference type="NCBI Taxonomy" id="2949643"/>
    <lineage>
        <taxon>Bacteria</taxon>
        <taxon>Bacillati</taxon>
        <taxon>Actinomycetota</taxon>
        <taxon>Actinomycetes</taxon>
        <taxon>Micrococcales</taxon>
        <taxon>Micrococcaceae</taxon>
        <taxon>Rothia</taxon>
    </lineage>
</organism>
<keyword evidence="3" id="KW-1003">Cell membrane</keyword>
<dbReference type="InterPro" id="IPR003593">
    <property type="entry name" value="AAA+_ATPase"/>
</dbReference>
<keyword evidence="9 12" id="KW-0472">Membrane</keyword>
<feature type="region of interest" description="Disordered" evidence="11">
    <location>
        <begin position="575"/>
        <end position="700"/>
    </location>
</feature>
<dbReference type="Gene3D" id="1.20.1560.10">
    <property type="entry name" value="ABC transporter type 1, transmembrane domain"/>
    <property type="match status" value="1"/>
</dbReference>
<evidence type="ECO:0000256" key="8">
    <source>
        <dbReference type="ARBA" id="ARBA00022989"/>
    </source>
</evidence>
<evidence type="ECO:0000256" key="2">
    <source>
        <dbReference type="ARBA" id="ARBA00022448"/>
    </source>
</evidence>
<keyword evidence="16" id="KW-1185">Reference proteome</keyword>
<keyword evidence="2" id="KW-0813">Transport</keyword>
<dbReference type="SUPFAM" id="SSF90123">
    <property type="entry name" value="ABC transporter transmembrane region"/>
    <property type="match status" value="1"/>
</dbReference>
<dbReference type="InterPro" id="IPR039421">
    <property type="entry name" value="Type_1_exporter"/>
</dbReference>
<feature type="domain" description="ABC transmembrane type-1" evidence="14">
    <location>
        <begin position="19"/>
        <end position="299"/>
    </location>
</feature>
<dbReference type="PROSITE" id="PS00211">
    <property type="entry name" value="ABC_TRANSPORTER_1"/>
    <property type="match status" value="1"/>
</dbReference>
<keyword evidence="7 15" id="KW-0067">ATP-binding</keyword>
<dbReference type="Proteomes" id="UP001139502">
    <property type="component" value="Unassembled WGS sequence"/>
</dbReference>
<evidence type="ECO:0000256" key="7">
    <source>
        <dbReference type="ARBA" id="ARBA00022840"/>
    </source>
</evidence>
<sequence length="700" mass="72694">MIRTFLRILGPRHARAVRLSLALSILSAALHGAVIALLVPVLARLLGPGPASAAPWTLALLGAAAVYAVVRAASLTVSFRSGGAVSRALHHRLGEHLVRLPVGWYTGPRLGELTHLATAGVSGTTALPVHVLPPLIEAVVAPAVAILVLAVWQWQLAVAAAVGLGLLAAVYAASGRAVSRDDAARDAISAEAADRVLEHARAQQALRAAGRGAESGSALDRALQEEHVASRRLLRTAVPALSAYSAAARLVLTALVALTVLLFLGGSPGGPAAAGLLVLVVRFVQPVAGAAEHGAALRLSGRTVQRIAAVLDTPPQPEPDRPRVPADGAVEFDRVGFSYAPDAAPALRDVSLRAEPGTLTAVVGPSGSGKSTLVQLLARFHDVGSGAVRVGGVDVREIGSRELSRHVALVPQDVYLFDDTVAENLRVAAPGATLEDLDRVAARCGLDAVVAELPRGWETRVGEGGTSLSGGQRQRVAIARALLQDAPVIVLDEASSALDAANEALLTRTARELARDRTVLVVAHRPATITAADAVVVLDAGRVVQRGRPHELAAREGLYAELLRGREDARGWRLVPTAGASSGSTAPAAPSLRRRAPPRLRPRHRTPPRNRSRHRVPPHPVHRTHPARRTHDPSATPSTAGPGAAEPTGAAGPPPRERPPPRPAPGMPPPRTTPPRTSRSSAAVPSPRPPSTRPCAGRPG</sequence>
<evidence type="ECO:0000313" key="15">
    <source>
        <dbReference type="EMBL" id="MCP3424666.1"/>
    </source>
</evidence>
<dbReference type="EMBL" id="JANAFB010000002">
    <property type="protein sequence ID" value="MCP3424666.1"/>
    <property type="molecule type" value="Genomic_DNA"/>
</dbReference>
<evidence type="ECO:0000256" key="9">
    <source>
        <dbReference type="ARBA" id="ARBA00023136"/>
    </source>
</evidence>
<reference evidence="15" key="1">
    <citation type="submission" date="2022-06" db="EMBL/GenBank/DDBJ databases">
        <title>Rothia sp. isolated from sandalwood seedling.</title>
        <authorList>
            <person name="Tuikhar N."/>
            <person name="Kirdat K."/>
            <person name="Thorat V."/>
            <person name="Swetha P."/>
            <person name="Padma S."/>
            <person name="Sundararaj R."/>
            <person name="Yadav A."/>
        </authorList>
    </citation>
    <scope>NUCLEOTIDE SEQUENCE</scope>
    <source>
        <strain evidence="15">AR01</strain>
    </source>
</reference>
<dbReference type="InterPro" id="IPR036640">
    <property type="entry name" value="ABC1_TM_sf"/>
</dbReference>
<dbReference type="GO" id="GO:0034040">
    <property type="term" value="F:ATPase-coupled lipid transmembrane transporter activity"/>
    <property type="evidence" value="ECO:0007669"/>
    <property type="project" value="TreeGrafter"/>
</dbReference>
<feature type="transmembrane region" description="Helical" evidence="12">
    <location>
        <begin position="158"/>
        <end position="178"/>
    </location>
</feature>
<evidence type="ECO:0000256" key="5">
    <source>
        <dbReference type="ARBA" id="ARBA00022692"/>
    </source>
</evidence>
<dbReference type="SUPFAM" id="SSF52540">
    <property type="entry name" value="P-loop containing nucleoside triphosphate hydrolases"/>
    <property type="match status" value="1"/>
</dbReference>
<dbReference type="Gene3D" id="3.40.50.300">
    <property type="entry name" value="P-loop containing nucleotide triphosphate hydrolases"/>
    <property type="match status" value="1"/>
</dbReference>
<evidence type="ECO:0000313" key="16">
    <source>
        <dbReference type="Proteomes" id="UP001139502"/>
    </source>
</evidence>
<keyword evidence="6" id="KW-0547">Nucleotide-binding</keyword>
<keyword evidence="4" id="KW-0997">Cell inner membrane</keyword>
<dbReference type="RefSeq" id="WP_254164439.1">
    <property type="nucleotide sequence ID" value="NZ_JANAFB010000002.1"/>
</dbReference>
<feature type="compositionally biased region" description="Basic residues" evidence="11">
    <location>
        <begin position="592"/>
        <end position="628"/>
    </location>
</feature>
<feature type="transmembrane region" description="Helical" evidence="12">
    <location>
        <begin position="53"/>
        <end position="70"/>
    </location>
</feature>
<evidence type="ECO:0000256" key="1">
    <source>
        <dbReference type="ARBA" id="ARBA00004429"/>
    </source>
</evidence>
<dbReference type="PROSITE" id="PS50893">
    <property type="entry name" value="ABC_TRANSPORTER_2"/>
    <property type="match status" value="1"/>
</dbReference>
<evidence type="ECO:0000256" key="10">
    <source>
        <dbReference type="ARBA" id="ARBA00023455"/>
    </source>
</evidence>
<comment type="caution">
    <text evidence="15">The sequence shown here is derived from an EMBL/GenBank/DDBJ whole genome shotgun (WGS) entry which is preliminary data.</text>
</comment>
<feature type="transmembrane region" description="Helical" evidence="12">
    <location>
        <begin position="21"/>
        <end position="47"/>
    </location>
</feature>
<name>A0A9X2HFB4_9MICC</name>
<evidence type="ECO:0000259" key="14">
    <source>
        <dbReference type="PROSITE" id="PS50929"/>
    </source>
</evidence>
<feature type="compositionally biased region" description="Low complexity" evidence="11">
    <location>
        <begin position="674"/>
        <end position="685"/>
    </location>
</feature>
<evidence type="ECO:0000256" key="4">
    <source>
        <dbReference type="ARBA" id="ARBA00022519"/>
    </source>
</evidence>
<dbReference type="PANTHER" id="PTHR24221:SF654">
    <property type="entry name" value="ATP-BINDING CASSETTE SUB-FAMILY B MEMBER 6"/>
    <property type="match status" value="1"/>
</dbReference>
<dbReference type="InterPro" id="IPR003439">
    <property type="entry name" value="ABC_transporter-like_ATP-bd"/>
</dbReference>
<dbReference type="GO" id="GO:0140359">
    <property type="term" value="F:ABC-type transporter activity"/>
    <property type="evidence" value="ECO:0007669"/>
    <property type="project" value="InterPro"/>
</dbReference>
<feature type="transmembrane region" description="Helical" evidence="12">
    <location>
        <begin position="241"/>
        <end position="264"/>
    </location>
</feature>
<feature type="domain" description="ABC transporter" evidence="13">
    <location>
        <begin position="330"/>
        <end position="565"/>
    </location>
</feature>
<feature type="compositionally biased region" description="Low complexity" evidence="11">
    <location>
        <begin position="576"/>
        <end position="591"/>
    </location>
</feature>
<dbReference type="InterPro" id="IPR027417">
    <property type="entry name" value="P-loop_NTPase"/>
</dbReference>
<feature type="compositionally biased region" description="Pro residues" evidence="11">
    <location>
        <begin position="661"/>
        <end position="673"/>
    </location>
</feature>
<gene>
    <name evidence="15" type="ORF">NBM05_01100</name>
</gene>
<evidence type="ECO:0000256" key="11">
    <source>
        <dbReference type="SAM" id="MobiDB-lite"/>
    </source>
</evidence>
<feature type="transmembrane region" description="Helical" evidence="12">
    <location>
        <begin position="135"/>
        <end position="152"/>
    </location>
</feature>
<dbReference type="InterPro" id="IPR017871">
    <property type="entry name" value="ABC_transporter-like_CS"/>
</dbReference>
<dbReference type="Pfam" id="PF00664">
    <property type="entry name" value="ABC_membrane"/>
    <property type="match status" value="1"/>
</dbReference>
<comment type="similarity">
    <text evidence="10">Belongs to the ABC transporter superfamily. Siderophore-Fe(3+) uptake transporter (SIUT) (TC 3.A.1.21) family.</text>
</comment>
<evidence type="ECO:0000259" key="13">
    <source>
        <dbReference type="PROSITE" id="PS50893"/>
    </source>
</evidence>
<feature type="compositionally biased region" description="Low complexity" evidence="11">
    <location>
        <begin position="633"/>
        <end position="651"/>
    </location>
</feature>
<proteinExistence type="inferred from homology"/>
<dbReference type="AlphaFoldDB" id="A0A9X2HFB4"/>
<dbReference type="PANTHER" id="PTHR24221">
    <property type="entry name" value="ATP-BINDING CASSETTE SUB-FAMILY B"/>
    <property type="match status" value="1"/>
</dbReference>
<protein>
    <submittedName>
        <fullName evidence="15">ABC transporter ATP-binding protein/permease</fullName>
    </submittedName>
</protein>
<evidence type="ECO:0000256" key="12">
    <source>
        <dbReference type="SAM" id="Phobius"/>
    </source>
</evidence>
<dbReference type="FunFam" id="3.40.50.300:FF:000221">
    <property type="entry name" value="Multidrug ABC transporter ATP-binding protein"/>
    <property type="match status" value="1"/>
</dbReference>